<name>A0A6C0EI62_9ZZZZ</name>
<organism evidence="2">
    <name type="scientific">viral metagenome</name>
    <dbReference type="NCBI Taxonomy" id="1070528"/>
    <lineage>
        <taxon>unclassified sequences</taxon>
        <taxon>metagenomes</taxon>
        <taxon>organismal metagenomes</taxon>
    </lineage>
</organism>
<dbReference type="AlphaFoldDB" id="A0A6C0EI62"/>
<sequence>MKNIEGFYYIILFTTYFIYITSFIGIASFAPEYLETLQTTFNVYIATILLWRFHPWRQYKLNPFDQKIIFSAAIFMLSSTSLTSVTRIFKIPKKILEDTS</sequence>
<keyword evidence="1" id="KW-0812">Transmembrane</keyword>
<feature type="transmembrane region" description="Helical" evidence="1">
    <location>
        <begin position="6"/>
        <end position="27"/>
    </location>
</feature>
<feature type="transmembrane region" description="Helical" evidence="1">
    <location>
        <begin position="68"/>
        <end position="89"/>
    </location>
</feature>
<keyword evidence="1" id="KW-1133">Transmembrane helix</keyword>
<evidence type="ECO:0000313" key="2">
    <source>
        <dbReference type="EMBL" id="QHT28113.1"/>
    </source>
</evidence>
<dbReference type="EMBL" id="MN738852">
    <property type="protein sequence ID" value="QHT28113.1"/>
    <property type="molecule type" value="Genomic_DNA"/>
</dbReference>
<accession>A0A6C0EI62</accession>
<keyword evidence="1" id="KW-0472">Membrane</keyword>
<reference evidence="2" key="1">
    <citation type="journal article" date="2020" name="Nature">
        <title>Giant virus diversity and host interactions through global metagenomics.</title>
        <authorList>
            <person name="Schulz F."/>
            <person name="Roux S."/>
            <person name="Paez-Espino D."/>
            <person name="Jungbluth S."/>
            <person name="Walsh D.A."/>
            <person name="Denef V.J."/>
            <person name="McMahon K.D."/>
            <person name="Konstantinidis K.T."/>
            <person name="Eloe-Fadrosh E.A."/>
            <person name="Kyrpides N.C."/>
            <person name="Woyke T."/>
        </authorList>
    </citation>
    <scope>NUCLEOTIDE SEQUENCE</scope>
    <source>
        <strain evidence="2">GVMAG-M-3300001348-25</strain>
    </source>
</reference>
<proteinExistence type="predicted"/>
<protein>
    <submittedName>
        <fullName evidence="2">Uncharacterized protein</fullName>
    </submittedName>
</protein>
<feature type="transmembrane region" description="Helical" evidence="1">
    <location>
        <begin position="39"/>
        <end position="56"/>
    </location>
</feature>
<evidence type="ECO:0000256" key="1">
    <source>
        <dbReference type="SAM" id="Phobius"/>
    </source>
</evidence>